<name>A0A7T6Z577_9BACI</name>
<dbReference type="SUPFAM" id="SSF53448">
    <property type="entry name" value="Nucleotide-diphospho-sugar transferases"/>
    <property type="match status" value="1"/>
</dbReference>
<dbReference type="EMBL" id="CP054705">
    <property type="protein sequence ID" value="QQK77218.1"/>
    <property type="molecule type" value="Genomic_DNA"/>
</dbReference>
<evidence type="ECO:0000259" key="1">
    <source>
        <dbReference type="Pfam" id="PF12804"/>
    </source>
</evidence>
<dbReference type="InterPro" id="IPR025877">
    <property type="entry name" value="MobA-like_NTP_Trfase"/>
</dbReference>
<dbReference type="Proteomes" id="UP000595823">
    <property type="component" value="Chromosome"/>
</dbReference>
<keyword evidence="2" id="KW-0808">Transferase</keyword>
<keyword evidence="3" id="KW-1185">Reference proteome</keyword>
<gene>
    <name evidence="2" type="ORF">HUG15_17615</name>
</gene>
<evidence type="ECO:0000313" key="3">
    <source>
        <dbReference type="Proteomes" id="UP000595823"/>
    </source>
</evidence>
<accession>A0A7T6Z577</accession>
<dbReference type="Gene3D" id="3.90.550.10">
    <property type="entry name" value="Spore Coat Polysaccharide Biosynthesis Protein SpsA, Chain A"/>
    <property type="match status" value="1"/>
</dbReference>
<dbReference type="InterPro" id="IPR029044">
    <property type="entry name" value="Nucleotide-diphossugar_trans"/>
</dbReference>
<dbReference type="Pfam" id="PF12804">
    <property type="entry name" value="NTP_transf_3"/>
    <property type="match status" value="1"/>
</dbReference>
<proteinExistence type="predicted"/>
<feature type="domain" description="MobA-like NTP transferase" evidence="1">
    <location>
        <begin position="11"/>
        <end position="170"/>
    </location>
</feature>
<dbReference type="PANTHER" id="PTHR43777:SF1">
    <property type="entry name" value="MOLYBDENUM COFACTOR CYTIDYLYLTRANSFERASE"/>
    <property type="match status" value="1"/>
</dbReference>
<dbReference type="AlphaFoldDB" id="A0A7T6Z577"/>
<dbReference type="RefSeq" id="WP_200124340.1">
    <property type="nucleotide sequence ID" value="NZ_CP054705.1"/>
</dbReference>
<dbReference type="GO" id="GO:0016779">
    <property type="term" value="F:nucleotidyltransferase activity"/>
    <property type="evidence" value="ECO:0007669"/>
    <property type="project" value="UniProtKB-ARBA"/>
</dbReference>
<dbReference type="PANTHER" id="PTHR43777">
    <property type="entry name" value="MOLYBDENUM COFACTOR CYTIDYLYLTRANSFERASE"/>
    <property type="match status" value="1"/>
</dbReference>
<sequence length="202" mass="22683">MATGEDNSLTALVLAAGRSQRMGTLKAALPWNGTTLINYQINQLQNTLISELIVVTGYKSEEVAEMIKPSHVKIVHNHRFHEGKTSSIRKGVKSISPDSKGILISAVDQPVPKHTIDFMITHFNKTNASIVVPVYQQKRGHPVLFSTQLKHELLKINEETQGLRNIFRKYNRDVSPIEVSDPNVLLNLNTPIDFLHMKGERK</sequence>
<evidence type="ECO:0000313" key="2">
    <source>
        <dbReference type="EMBL" id="QQK77218.1"/>
    </source>
</evidence>
<organism evidence="2 3">
    <name type="scientific">Salicibibacter cibarius</name>
    <dbReference type="NCBI Taxonomy" id="2743000"/>
    <lineage>
        <taxon>Bacteria</taxon>
        <taxon>Bacillati</taxon>
        <taxon>Bacillota</taxon>
        <taxon>Bacilli</taxon>
        <taxon>Bacillales</taxon>
        <taxon>Bacillaceae</taxon>
        <taxon>Salicibibacter</taxon>
    </lineage>
</organism>
<dbReference type="CDD" id="cd04182">
    <property type="entry name" value="GT_2_like_f"/>
    <property type="match status" value="1"/>
</dbReference>
<dbReference type="KEGG" id="scia:HUG15_17615"/>
<reference evidence="2 3" key="1">
    <citation type="submission" date="2020-06" db="EMBL/GenBank/DDBJ databases">
        <title>Genomic analysis of Salicibibacter sp. NKC5-3.</title>
        <authorList>
            <person name="Oh Y.J."/>
        </authorList>
    </citation>
    <scope>NUCLEOTIDE SEQUENCE [LARGE SCALE GENOMIC DNA]</scope>
    <source>
        <strain evidence="2 3">NKC5-3</strain>
    </source>
</reference>
<protein>
    <submittedName>
        <fullName evidence="2">Nucleotidyltransferase family protein</fullName>
    </submittedName>
</protein>